<name>A0A8H2VJV8_9SACH</name>
<dbReference type="GeneID" id="64860013"/>
<sequence>MGDIFKVSIHSTILNEINYKYELQCSIQGQQNVAQCYLLLGNKNETSVVRKCLQIPMSINESHNFEFLIDIQSFHKRYHLIRQVQSNDIVPLGIFLVNSKIFHYDEIIESTFVLNDLGLELPLDILFRYEPMQITNDINCSLECYQRDNESIAINFQRRIFEIIMDTQIEISNDVMHKRIDEDTNNGIITDSIRTYHNIDYSMSAFQEFNNINENEDKLVTDLIKRVDSIISFLSQTRYNPHIYNENYELLLRKVSILVSKLELEPTSDIENEILNKENEIKLLQIACNQWEMATPH</sequence>
<keyword evidence="2" id="KW-1185">Reference proteome</keyword>
<organism evidence="1 2">
    <name type="scientific">Maudiozyma barnettii</name>
    <dbReference type="NCBI Taxonomy" id="61262"/>
    <lineage>
        <taxon>Eukaryota</taxon>
        <taxon>Fungi</taxon>
        <taxon>Dikarya</taxon>
        <taxon>Ascomycota</taxon>
        <taxon>Saccharomycotina</taxon>
        <taxon>Saccharomycetes</taxon>
        <taxon>Saccharomycetales</taxon>
        <taxon>Saccharomycetaceae</taxon>
        <taxon>Maudiozyma</taxon>
    </lineage>
</organism>
<dbReference type="EMBL" id="CAEFZW010000012">
    <property type="protein sequence ID" value="CAB4256910.1"/>
    <property type="molecule type" value="Genomic_DNA"/>
</dbReference>
<gene>
    <name evidence="1" type="ORF">KABA2_12S02068</name>
</gene>
<dbReference type="RefSeq" id="XP_041408754.1">
    <property type="nucleotide sequence ID" value="XM_041552820.1"/>
</dbReference>
<reference evidence="1 2" key="1">
    <citation type="submission" date="2020-05" db="EMBL/GenBank/DDBJ databases">
        <authorList>
            <person name="Casaregola S."/>
            <person name="Devillers H."/>
            <person name="Grondin C."/>
        </authorList>
    </citation>
    <scope>NUCLEOTIDE SEQUENCE [LARGE SCALE GENOMIC DNA]</scope>
    <source>
        <strain evidence="1 2">CLIB 1767</strain>
    </source>
</reference>
<evidence type="ECO:0000313" key="2">
    <source>
        <dbReference type="Proteomes" id="UP000644660"/>
    </source>
</evidence>
<dbReference type="OrthoDB" id="4033014at2759"/>
<dbReference type="Proteomes" id="UP000644660">
    <property type="component" value="Unassembled WGS sequence"/>
</dbReference>
<accession>A0A8H2VJV8</accession>
<dbReference type="AlphaFoldDB" id="A0A8H2VJV8"/>
<comment type="caution">
    <text evidence="1">The sequence shown here is derived from an EMBL/GenBank/DDBJ whole genome shotgun (WGS) entry which is preliminary data.</text>
</comment>
<proteinExistence type="predicted"/>
<evidence type="ECO:0000313" key="1">
    <source>
        <dbReference type="EMBL" id="CAB4256910.1"/>
    </source>
</evidence>
<protein>
    <submittedName>
        <fullName evidence="1">Similar to Saccharomyces cerevisiae YMR025W CSI1 Subunit of the Cop9 signalosome, which is required for deneddylation, or removal of the ubiquitin-like protein Rub1p from Cdc53p (Cullin)</fullName>
    </submittedName>
</protein>